<organism evidence="2 3">
    <name type="scientific">Desertihabitans brevis</name>
    <dbReference type="NCBI Taxonomy" id="2268447"/>
    <lineage>
        <taxon>Bacteria</taxon>
        <taxon>Bacillati</taxon>
        <taxon>Actinomycetota</taxon>
        <taxon>Actinomycetes</taxon>
        <taxon>Propionibacteriales</taxon>
        <taxon>Propionibacteriaceae</taxon>
        <taxon>Desertihabitans</taxon>
    </lineage>
</organism>
<gene>
    <name evidence="2" type="ORF">DT076_07055</name>
</gene>
<keyword evidence="1" id="KW-0472">Membrane</keyword>
<proteinExistence type="predicted"/>
<reference evidence="2 3" key="1">
    <citation type="submission" date="2018-07" db="EMBL/GenBank/DDBJ databases">
        <title>Desertimonas flava gen. nov. sp. nov.</title>
        <authorList>
            <person name="Liu S."/>
        </authorList>
    </citation>
    <scope>NUCLEOTIDE SEQUENCE [LARGE SCALE GENOMIC DNA]</scope>
    <source>
        <strain evidence="2 3">16Sb5-5</strain>
    </source>
</reference>
<dbReference type="RefSeq" id="WP_114125942.1">
    <property type="nucleotide sequence ID" value="NZ_QOUI01000003.1"/>
</dbReference>
<keyword evidence="1" id="KW-1133">Transmembrane helix</keyword>
<feature type="transmembrane region" description="Helical" evidence="1">
    <location>
        <begin position="106"/>
        <end position="129"/>
    </location>
</feature>
<feature type="transmembrane region" description="Helical" evidence="1">
    <location>
        <begin position="173"/>
        <end position="196"/>
    </location>
</feature>
<dbReference type="Proteomes" id="UP000252770">
    <property type="component" value="Unassembled WGS sequence"/>
</dbReference>
<protein>
    <submittedName>
        <fullName evidence="2">Uncharacterized protein</fullName>
    </submittedName>
</protein>
<feature type="transmembrane region" description="Helical" evidence="1">
    <location>
        <begin position="77"/>
        <end position="99"/>
    </location>
</feature>
<feature type="transmembrane region" description="Helical" evidence="1">
    <location>
        <begin position="208"/>
        <end position="226"/>
    </location>
</feature>
<feature type="transmembrane region" description="Helical" evidence="1">
    <location>
        <begin position="233"/>
        <end position="255"/>
    </location>
</feature>
<feature type="transmembrane region" description="Helical" evidence="1">
    <location>
        <begin position="275"/>
        <end position="303"/>
    </location>
</feature>
<evidence type="ECO:0000256" key="1">
    <source>
        <dbReference type="SAM" id="Phobius"/>
    </source>
</evidence>
<keyword evidence="1" id="KW-0812">Transmembrane</keyword>
<feature type="transmembrane region" description="Helical" evidence="1">
    <location>
        <begin position="25"/>
        <end position="47"/>
    </location>
</feature>
<dbReference type="EMBL" id="QOUI01000003">
    <property type="protein sequence ID" value="RCK70399.1"/>
    <property type="molecule type" value="Genomic_DNA"/>
</dbReference>
<accession>A0A367YXZ4</accession>
<evidence type="ECO:0000313" key="2">
    <source>
        <dbReference type="EMBL" id="RCK70399.1"/>
    </source>
</evidence>
<feature type="transmembrane region" description="Helical" evidence="1">
    <location>
        <begin position="141"/>
        <end position="166"/>
    </location>
</feature>
<sequence length="315" mass="31967">MSRTIPGEDATRSDRGQPAPRRGPLVAVLHVLAGVAGFGLGLLPWLVTGLRLPLQNLWAVEVLPEQMPRVLLPFSQYALTLVLGLVVTGAAVVGLLARVRGERARVALHAGSGWFGAAVLATAQTAQVVADGLADDPRADLYLTALLAVTAVAVVLGLVVLVLLAVAPPAGAAVGGAFGALAAGIWLNALVVPFGSIASDWQTTLLGGARWVPAVLVGLVLAWCGLSSVGRVVAWLVDLALLWVVPAGLTAVSYATGSRVLLGQPAEAVAAGLQVFGAALSTAGVSWPLVLVALAVGLAGLLLRRVACFRGRATG</sequence>
<keyword evidence="3" id="KW-1185">Reference proteome</keyword>
<name>A0A367YXZ4_9ACTN</name>
<comment type="caution">
    <text evidence="2">The sequence shown here is derived from an EMBL/GenBank/DDBJ whole genome shotgun (WGS) entry which is preliminary data.</text>
</comment>
<evidence type="ECO:0000313" key="3">
    <source>
        <dbReference type="Proteomes" id="UP000252770"/>
    </source>
</evidence>
<dbReference type="AlphaFoldDB" id="A0A367YXZ4"/>